<keyword evidence="2" id="KW-1185">Reference proteome</keyword>
<evidence type="ECO:0000313" key="1">
    <source>
        <dbReference type="EMBL" id="GFY71862.1"/>
    </source>
</evidence>
<dbReference type="Proteomes" id="UP000886998">
    <property type="component" value="Unassembled WGS sequence"/>
</dbReference>
<sequence>MNLIKTVLQILILQKTYLIKLVVILQRTNFQSTGVASPDWVLYESDQDSSPDLDSTENLPYKVRDGGCSNCTILFCVASTVSIKSCEASKRACFDR</sequence>
<name>A0A8X6YH14_9ARAC</name>
<reference evidence="1" key="1">
    <citation type="submission" date="2020-08" db="EMBL/GenBank/DDBJ databases">
        <title>Multicomponent nature underlies the extraordinary mechanical properties of spider dragline silk.</title>
        <authorList>
            <person name="Kono N."/>
            <person name="Nakamura H."/>
            <person name="Mori M."/>
            <person name="Yoshida Y."/>
            <person name="Ohtoshi R."/>
            <person name="Malay A.D."/>
            <person name="Moran D.A.P."/>
            <person name="Tomita M."/>
            <person name="Numata K."/>
            <person name="Arakawa K."/>
        </authorList>
    </citation>
    <scope>NUCLEOTIDE SEQUENCE</scope>
</reference>
<gene>
    <name evidence="1" type="ORF">TNIN_342381</name>
</gene>
<dbReference type="AlphaFoldDB" id="A0A8X6YH14"/>
<organism evidence="1 2">
    <name type="scientific">Trichonephila inaurata madagascariensis</name>
    <dbReference type="NCBI Taxonomy" id="2747483"/>
    <lineage>
        <taxon>Eukaryota</taxon>
        <taxon>Metazoa</taxon>
        <taxon>Ecdysozoa</taxon>
        <taxon>Arthropoda</taxon>
        <taxon>Chelicerata</taxon>
        <taxon>Arachnida</taxon>
        <taxon>Araneae</taxon>
        <taxon>Araneomorphae</taxon>
        <taxon>Entelegynae</taxon>
        <taxon>Araneoidea</taxon>
        <taxon>Nephilidae</taxon>
        <taxon>Trichonephila</taxon>
        <taxon>Trichonephila inaurata</taxon>
    </lineage>
</organism>
<comment type="caution">
    <text evidence="1">The sequence shown here is derived from an EMBL/GenBank/DDBJ whole genome shotgun (WGS) entry which is preliminary data.</text>
</comment>
<evidence type="ECO:0000313" key="2">
    <source>
        <dbReference type="Proteomes" id="UP000886998"/>
    </source>
</evidence>
<proteinExistence type="predicted"/>
<dbReference type="EMBL" id="BMAV01019134">
    <property type="protein sequence ID" value="GFY71862.1"/>
    <property type="molecule type" value="Genomic_DNA"/>
</dbReference>
<protein>
    <submittedName>
        <fullName evidence="1">Uncharacterized protein</fullName>
    </submittedName>
</protein>
<accession>A0A8X6YH14</accession>